<feature type="transmembrane region" description="Helical" evidence="11">
    <location>
        <begin position="6"/>
        <end position="26"/>
    </location>
</feature>
<dbReference type="PRINTS" id="PR01904">
    <property type="entry name" value="GPR40FAMILY"/>
</dbReference>
<gene>
    <name evidence="13" type="primary">Ffar3</name>
    <name evidence="13" type="ORF">GALDEA_R15724</name>
</gene>
<dbReference type="EMBL" id="VWZX01002383">
    <property type="protein sequence ID" value="NXI37254.1"/>
    <property type="molecule type" value="Genomic_DNA"/>
</dbReference>
<sequence length="497" mass="54103">MLVLTIYILTFTVGFPANIFTFATLLGKARRQLSSSDVLLLNLTAADLLLFLFLPFKMAEASAGMTWPFPVVLCPLANFCFYSSIYLSSLFLAALSLERYLGVVFPIHYKARRRPVQAMVASVVIWLLACSHCSVVFVAEYYGGKEEGISPSFLESSSGSSMAKGGSQKVKLDGLEVKGWSFSKLDGFYLNGSEIFHGGGISTPNGSEIFHGGGISTLNGSKISNLNGPRTSNLGGPKSSNLNSPKTSNPGGPEMSNFNDPKTSNLNSPKTSNLNDPKSSNPGGPRTSDPGGPKSSNLNSPKTSTLNDPKTFNLNDPKTSNLNSLKTSNLHDPKSSNPGGPGIPPDTLNTTSTYKCYDDFSKDQLSFILPLRLELFLVLFLLPFTITIFCSINFVKVLLARPNIPWEKKHRALGLALATMVNFGVCFAPFNISHVVGFLEKKSPDWRTYALLLTSLNATLDPVIFYFSSTTIQKAMAGVVVTLREKLRWVVGWLWSW</sequence>
<dbReference type="Pfam" id="PF00001">
    <property type="entry name" value="7tm_1"/>
    <property type="match status" value="2"/>
</dbReference>
<evidence type="ECO:0000256" key="5">
    <source>
        <dbReference type="ARBA" id="ARBA00023040"/>
    </source>
</evidence>
<accession>A0A7K9SM96</accession>
<keyword evidence="4 11" id="KW-1133">Transmembrane helix</keyword>
<organism evidence="13 14">
    <name type="scientific">Galbula dea</name>
    <dbReference type="NCBI Taxonomy" id="1109041"/>
    <lineage>
        <taxon>Eukaryota</taxon>
        <taxon>Metazoa</taxon>
        <taxon>Chordata</taxon>
        <taxon>Craniata</taxon>
        <taxon>Vertebrata</taxon>
        <taxon>Euteleostomi</taxon>
        <taxon>Archelosauria</taxon>
        <taxon>Archosauria</taxon>
        <taxon>Dinosauria</taxon>
        <taxon>Saurischia</taxon>
        <taxon>Theropoda</taxon>
        <taxon>Coelurosauria</taxon>
        <taxon>Aves</taxon>
        <taxon>Neognathae</taxon>
        <taxon>Neoaves</taxon>
        <taxon>Telluraves</taxon>
        <taxon>Coraciimorphae</taxon>
        <taxon>Piciformes</taxon>
        <taxon>Galbulidae</taxon>
        <taxon>Galbula</taxon>
    </lineage>
</organism>
<evidence type="ECO:0000256" key="10">
    <source>
        <dbReference type="SAM" id="MobiDB-lite"/>
    </source>
</evidence>
<dbReference type="SUPFAM" id="SSF81321">
    <property type="entry name" value="Family A G protein-coupled receptor-like"/>
    <property type="match status" value="2"/>
</dbReference>
<dbReference type="InterPro" id="IPR017452">
    <property type="entry name" value="GPCR_Rhodpsn_7TM"/>
</dbReference>
<dbReference type="InterPro" id="IPR000276">
    <property type="entry name" value="GPCR_Rhodpsn"/>
</dbReference>
<evidence type="ECO:0000256" key="2">
    <source>
        <dbReference type="ARBA" id="ARBA00022475"/>
    </source>
</evidence>
<dbReference type="GO" id="GO:0005886">
    <property type="term" value="C:plasma membrane"/>
    <property type="evidence" value="ECO:0007669"/>
    <property type="project" value="UniProtKB-SubCell"/>
</dbReference>
<keyword evidence="2" id="KW-1003">Cell membrane</keyword>
<feature type="transmembrane region" description="Helical" evidence="11">
    <location>
        <begin position="412"/>
        <end position="436"/>
    </location>
</feature>
<keyword evidence="3 9" id="KW-0812">Transmembrane</keyword>
<feature type="domain" description="G-protein coupled receptors family 1 profile" evidence="12">
    <location>
        <begin position="17"/>
        <end position="465"/>
    </location>
</feature>
<protein>
    <submittedName>
        <fullName evidence="13">FFAR3 protein</fullName>
    </submittedName>
</protein>
<evidence type="ECO:0000313" key="14">
    <source>
        <dbReference type="Proteomes" id="UP000566440"/>
    </source>
</evidence>
<dbReference type="OrthoDB" id="5961208at2759"/>
<dbReference type="PRINTS" id="PR00237">
    <property type="entry name" value="GPCRRHODOPSN"/>
</dbReference>
<dbReference type="PANTHER" id="PTHR45822">
    <property type="entry name" value="FREE FATTY ACID RECEPTOR 2-RELATED"/>
    <property type="match status" value="1"/>
</dbReference>
<evidence type="ECO:0000259" key="12">
    <source>
        <dbReference type="PROSITE" id="PS50262"/>
    </source>
</evidence>
<keyword evidence="7 9" id="KW-0675">Receptor</keyword>
<comment type="similarity">
    <text evidence="9">Belongs to the G-protein coupled receptor 1 family.</text>
</comment>
<keyword evidence="8 9" id="KW-0807">Transducer</keyword>
<keyword evidence="6 11" id="KW-0472">Membrane</keyword>
<evidence type="ECO:0000256" key="8">
    <source>
        <dbReference type="ARBA" id="ARBA00023224"/>
    </source>
</evidence>
<feature type="transmembrane region" description="Helical" evidence="11">
    <location>
        <begin position="375"/>
        <end position="400"/>
    </location>
</feature>
<feature type="transmembrane region" description="Helical" evidence="11">
    <location>
        <begin position="448"/>
        <end position="467"/>
    </location>
</feature>
<evidence type="ECO:0000256" key="3">
    <source>
        <dbReference type="ARBA" id="ARBA00022692"/>
    </source>
</evidence>
<feature type="region of interest" description="Disordered" evidence="10">
    <location>
        <begin position="221"/>
        <end position="347"/>
    </location>
</feature>
<evidence type="ECO:0000256" key="6">
    <source>
        <dbReference type="ARBA" id="ARBA00023136"/>
    </source>
</evidence>
<evidence type="ECO:0000256" key="4">
    <source>
        <dbReference type="ARBA" id="ARBA00022989"/>
    </source>
</evidence>
<evidence type="ECO:0000256" key="9">
    <source>
        <dbReference type="RuleBase" id="RU000688"/>
    </source>
</evidence>
<feature type="transmembrane region" description="Helical" evidence="11">
    <location>
        <begin position="38"/>
        <end position="56"/>
    </location>
</feature>
<keyword evidence="5 9" id="KW-0297">G-protein coupled receptor</keyword>
<feature type="non-terminal residue" evidence="13">
    <location>
        <position position="1"/>
    </location>
</feature>
<comment type="subcellular location">
    <subcellularLocation>
        <location evidence="1">Cell membrane</location>
        <topology evidence="1">Multi-pass membrane protein</topology>
    </subcellularLocation>
</comment>
<evidence type="ECO:0000313" key="13">
    <source>
        <dbReference type="EMBL" id="NXI37254.1"/>
    </source>
</evidence>
<dbReference type="PANTHER" id="PTHR45822:SF5">
    <property type="entry name" value="FREE FATTY ACID RECEPTOR 2"/>
    <property type="match status" value="1"/>
</dbReference>
<feature type="compositionally biased region" description="Polar residues" evidence="10">
    <location>
        <begin position="294"/>
        <end position="328"/>
    </location>
</feature>
<dbReference type="PROSITE" id="PS50262">
    <property type="entry name" value="G_PROTEIN_RECEP_F1_2"/>
    <property type="match status" value="1"/>
</dbReference>
<evidence type="ECO:0000256" key="1">
    <source>
        <dbReference type="ARBA" id="ARBA00004651"/>
    </source>
</evidence>
<dbReference type="Proteomes" id="UP000566440">
    <property type="component" value="Unassembled WGS sequence"/>
</dbReference>
<dbReference type="Gene3D" id="1.20.1070.10">
    <property type="entry name" value="Rhodopsin 7-helix transmembrane proteins"/>
    <property type="match status" value="2"/>
</dbReference>
<dbReference type="PROSITE" id="PS00237">
    <property type="entry name" value="G_PROTEIN_RECEP_F1_1"/>
    <property type="match status" value="1"/>
</dbReference>
<dbReference type="AlphaFoldDB" id="A0A7K9SM96"/>
<evidence type="ECO:0000256" key="11">
    <source>
        <dbReference type="SAM" id="Phobius"/>
    </source>
</evidence>
<feature type="transmembrane region" description="Helical" evidence="11">
    <location>
        <begin position="76"/>
        <end position="97"/>
    </location>
</feature>
<comment type="caution">
    <text evidence="13">The sequence shown here is derived from an EMBL/GenBank/DDBJ whole genome shotgun (WGS) entry which is preliminary data.</text>
</comment>
<dbReference type="GO" id="GO:0004930">
    <property type="term" value="F:G protein-coupled receptor activity"/>
    <property type="evidence" value="ECO:0007669"/>
    <property type="project" value="UniProtKB-KW"/>
</dbReference>
<reference evidence="13 14" key="1">
    <citation type="submission" date="2019-09" db="EMBL/GenBank/DDBJ databases">
        <title>Bird 10,000 Genomes (B10K) Project - Family phase.</title>
        <authorList>
            <person name="Zhang G."/>
        </authorList>
    </citation>
    <scope>NUCLEOTIDE SEQUENCE [LARGE SCALE GENOMIC DNA]</scope>
    <source>
        <strain evidence="13">B10K-DU-001-62</strain>
        <tissue evidence="13">Muscle</tissue>
    </source>
</reference>
<name>A0A7K9SM96_9PICI</name>
<feature type="compositionally biased region" description="Polar residues" evidence="10">
    <location>
        <begin position="221"/>
        <end position="282"/>
    </location>
</feature>
<feature type="transmembrane region" description="Helical" evidence="11">
    <location>
        <begin position="118"/>
        <end position="142"/>
    </location>
</feature>
<feature type="non-terminal residue" evidence="13">
    <location>
        <position position="497"/>
    </location>
</feature>
<proteinExistence type="inferred from homology"/>
<evidence type="ECO:0000256" key="7">
    <source>
        <dbReference type="ARBA" id="ARBA00023170"/>
    </source>
</evidence>
<dbReference type="GO" id="GO:0071398">
    <property type="term" value="P:cellular response to fatty acid"/>
    <property type="evidence" value="ECO:0007669"/>
    <property type="project" value="TreeGrafter"/>
</dbReference>
<dbReference type="InterPro" id="IPR013312">
    <property type="entry name" value="GPR40-rel_orph"/>
</dbReference>
<keyword evidence="14" id="KW-1185">Reference proteome</keyword>